<evidence type="ECO:0000259" key="5">
    <source>
        <dbReference type="PROSITE" id="PS50931"/>
    </source>
</evidence>
<dbReference type="Gene3D" id="1.10.10.10">
    <property type="entry name" value="Winged helix-like DNA-binding domain superfamily/Winged helix DNA-binding domain"/>
    <property type="match status" value="1"/>
</dbReference>
<geneLocation type="plasmid" evidence="7">
    <name>ppaby4</name>
</geneLocation>
<dbReference type="GO" id="GO:0043565">
    <property type="term" value="F:sequence-specific DNA binding"/>
    <property type="evidence" value="ECO:0007669"/>
    <property type="project" value="TreeGrafter"/>
</dbReference>
<evidence type="ECO:0000256" key="1">
    <source>
        <dbReference type="ARBA" id="ARBA00009437"/>
    </source>
</evidence>
<dbReference type="Pfam" id="PF00126">
    <property type="entry name" value="HTH_1"/>
    <property type="match status" value="1"/>
</dbReference>
<accession>A0A1P8V129</accession>
<dbReference type="SUPFAM" id="SSF46785">
    <property type="entry name" value="Winged helix' DNA-binding domain"/>
    <property type="match status" value="1"/>
</dbReference>
<dbReference type="PANTHER" id="PTHR30537:SF26">
    <property type="entry name" value="GLYCINE CLEAVAGE SYSTEM TRANSCRIPTIONAL ACTIVATOR"/>
    <property type="match status" value="1"/>
</dbReference>
<dbReference type="Pfam" id="PF03466">
    <property type="entry name" value="LysR_substrate"/>
    <property type="match status" value="1"/>
</dbReference>
<dbReference type="GO" id="GO:0006351">
    <property type="term" value="P:DNA-templated transcription"/>
    <property type="evidence" value="ECO:0007669"/>
    <property type="project" value="TreeGrafter"/>
</dbReference>
<feature type="domain" description="HTH lysR-type" evidence="5">
    <location>
        <begin position="10"/>
        <end position="67"/>
    </location>
</feature>
<reference evidence="6 7" key="1">
    <citation type="submission" date="2016-04" db="EMBL/GenBank/DDBJ databases">
        <title>Deep-sea bacteria in the southern Pacific.</title>
        <authorList>
            <person name="Tang K."/>
        </authorList>
    </citation>
    <scope>NUCLEOTIDE SEQUENCE [LARGE SCALE GENOMIC DNA]</scope>
    <source>
        <strain evidence="6 7">JLT2014</strain>
        <plasmid evidence="7">ppaby4</plasmid>
    </source>
</reference>
<dbReference type="AlphaFoldDB" id="A0A1P8V129"/>
<dbReference type="KEGG" id="paby:Ga0080574_TMP5043"/>
<keyword evidence="3" id="KW-0238">DNA-binding</keyword>
<keyword evidence="7" id="KW-1185">Reference proteome</keyword>
<dbReference type="Proteomes" id="UP000187059">
    <property type="component" value="Plasmid pPABY4"/>
</dbReference>
<dbReference type="InterPro" id="IPR036390">
    <property type="entry name" value="WH_DNA-bd_sf"/>
</dbReference>
<keyword evidence="2" id="KW-0805">Transcription regulation</keyword>
<comment type="similarity">
    <text evidence="1">Belongs to the LysR transcriptional regulatory family.</text>
</comment>
<evidence type="ECO:0000256" key="3">
    <source>
        <dbReference type="ARBA" id="ARBA00023125"/>
    </source>
</evidence>
<evidence type="ECO:0000256" key="2">
    <source>
        <dbReference type="ARBA" id="ARBA00023015"/>
    </source>
</evidence>
<keyword evidence="6" id="KW-0614">Plasmid</keyword>
<organism evidence="6 7">
    <name type="scientific">Salipiger abyssi</name>
    <dbReference type="NCBI Taxonomy" id="1250539"/>
    <lineage>
        <taxon>Bacteria</taxon>
        <taxon>Pseudomonadati</taxon>
        <taxon>Pseudomonadota</taxon>
        <taxon>Alphaproteobacteria</taxon>
        <taxon>Rhodobacterales</taxon>
        <taxon>Roseobacteraceae</taxon>
        <taxon>Salipiger</taxon>
    </lineage>
</organism>
<evidence type="ECO:0000256" key="4">
    <source>
        <dbReference type="ARBA" id="ARBA00023163"/>
    </source>
</evidence>
<dbReference type="PRINTS" id="PR00039">
    <property type="entry name" value="HTHLYSR"/>
</dbReference>
<dbReference type="SUPFAM" id="SSF53850">
    <property type="entry name" value="Periplasmic binding protein-like II"/>
    <property type="match status" value="1"/>
</dbReference>
<protein>
    <submittedName>
        <fullName evidence="6">Transcriptional regulator</fullName>
    </submittedName>
</protein>
<proteinExistence type="inferred from homology"/>
<dbReference type="Gene3D" id="3.40.190.10">
    <property type="entry name" value="Periplasmic binding protein-like II"/>
    <property type="match status" value="2"/>
</dbReference>
<keyword evidence="4" id="KW-0804">Transcription</keyword>
<dbReference type="InterPro" id="IPR058163">
    <property type="entry name" value="LysR-type_TF_proteobact-type"/>
</dbReference>
<dbReference type="InterPro" id="IPR036388">
    <property type="entry name" value="WH-like_DNA-bd_sf"/>
</dbReference>
<dbReference type="InterPro" id="IPR005119">
    <property type="entry name" value="LysR_subst-bd"/>
</dbReference>
<dbReference type="PANTHER" id="PTHR30537">
    <property type="entry name" value="HTH-TYPE TRANSCRIPTIONAL REGULATOR"/>
    <property type="match status" value="1"/>
</dbReference>
<evidence type="ECO:0000313" key="6">
    <source>
        <dbReference type="EMBL" id="APZ55325.1"/>
    </source>
</evidence>
<dbReference type="InterPro" id="IPR000847">
    <property type="entry name" value="LysR_HTH_N"/>
</dbReference>
<dbReference type="GO" id="GO:0003700">
    <property type="term" value="F:DNA-binding transcription factor activity"/>
    <property type="evidence" value="ECO:0007669"/>
    <property type="project" value="InterPro"/>
</dbReference>
<dbReference type="EMBL" id="CP015095">
    <property type="protein sequence ID" value="APZ55325.1"/>
    <property type="molecule type" value="Genomic_DNA"/>
</dbReference>
<sequence>MDMRPRRFLPSIKLLLAFDAVVRHGSVTAAAEELSLTQSTVSRLILSLEEQLGRELFLRQRRRLIPNAAALSYQRDVARALDMVQRASMAVVANPEGGTLSLAVLPTFATRWLGPRLGDFLKRHPGIALNMSTRIARFDFEVEIFDAAIYFGAADWPGANHLKLFDERATACVSPGFAAAHRLESVDDLRDLPMLHLESRPNAWADWFEGQGGAPCQGGGMLMDQFSMMIQAAISGLGVALLPDYLAQIEIAEGRLVPVLRQAVPIRGAYWLVWPEAKTADAPLMAFRSWLAAESGAEERVIRAT</sequence>
<name>A0A1P8V129_9RHOB</name>
<dbReference type="PROSITE" id="PS50931">
    <property type="entry name" value="HTH_LYSR"/>
    <property type="match status" value="1"/>
</dbReference>
<evidence type="ECO:0000313" key="7">
    <source>
        <dbReference type="Proteomes" id="UP000187059"/>
    </source>
</evidence>
<gene>
    <name evidence="6" type="ORF">Ga0080574_TMP5043</name>
</gene>